<protein>
    <recommendedName>
        <fullName evidence="3">Thiamine pyrophosphate enzyme N-terminal TPP-binding domain-containing protein</fullName>
    </recommendedName>
</protein>
<feature type="domain" description="Thiamine pyrophosphate enzyme N-terminal TPP-binding" evidence="3">
    <location>
        <begin position="15"/>
        <end position="108"/>
    </location>
</feature>
<sequence length="172" mass="19225">MADNMQEPFLTPSSLINELKKNKVTHVVWLPDSETNFMYNKMAADPEFLIIPVCREGEAMAVAAGLWVGGAKPVVLIQNTGLFESGDSIRGINIDMSIPMVMLVGYRGWKRHEVITDSAAKFTEPMLDTWGFNYHLIETDADVNRISTAYMESEKNQSTVVCLLGAEYTDQE</sequence>
<dbReference type="InterPro" id="IPR051818">
    <property type="entry name" value="TPP_dependent_decarboxylase"/>
</dbReference>
<proteinExistence type="predicted"/>
<dbReference type="PANTHER" id="PTHR42818">
    <property type="entry name" value="SULFOPYRUVATE DECARBOXYLASE SUBUNIT ALPHA"/>
    <property type="match status" value="1"/>
</dbReference>
<reference evidence="4" key="1">
    <citation type="submission" date="2018-05" db="EMBL/GenBank/DDBJ databases">
        <authorList>
            <person name="Lanie J.A."/>
            <person name="Ng W.-L."/>
            <person name="Kazmierczak K.M."/>
            <person name="Andrzejewski T.M."/>
            <person name="Davidsen T.M."/>
            <person name="Wayne K.J."/>
            <person name="Tettelin H."/>
            <person name="Glass J.I."/>
            <person name="Rusch D."/>
            <person name="Podicherti R."/>
            <person name="Tsui H.-C.T."/>
            <person name="Winkler M.E."/>
        </authorList>
    </citation>
    <scope>NUCLEOTIDE SEQUENCE</scope>
</reference>
<dbReference type="CDD" id="cd07035">
    <property type="entry name" value="TPP_PYR_POX_like"/>
    <property type="match status" value="1"/>
</dbReference>
<gene>
    <name evidence="4" type="ORF">METZ01_LOCUS189376</name>
</gene>
<dbReference type="EMBL" id="UINC01038876">
    <property type="protein sequence ID" value="SVB36522.1"/>
    <property type="molecule type" value="Genomic_DNA"/>
</dbReference>
<dbReference type="GO" id="GO:0030976">
    <property type="term" value="F:thiamine pyrophosphate binding"/>
    <property type="evidence" value="ECO:0007669"/>
    <property type="project" value="InterPro"/>
</dbReference>
<dbReference type="Gene3D" id="3.40.50.970">
    <property type="match status" value="1"/>
</dbReference>
<organism evidence="4">
    <name type="scientific">marine metagenome</name>
    <dbReference type="NCBI Taxonomy" id="408172"/>
    <lineage>
        <taxon>unclassified sequences</taxon>
        <taxon>metagenomes</taxon>
        <taxon>ecological metagenomes</taxon>
    </lineage>
</organism>
<evidence type="ECO:0000259" key="3">
    <source>
        <dbReference type="Pfam" id="PF02776"/>
    </source>
</evidence>
<dbReference type="PANTHER" id="PTHR42818:SF1">
    <property type="entry name" value="SULFOPYRUVATE DECARBOXYLASE"/>
    <property type="match status" value="1"/>
</dbReference>
<dbReference type="SUPFAM" id="SSF52518">
    <property type="entry name" value="Thiamin diphosphate-binding fold (THDP-binding)"/>
    <property type="match status" value="1"/>
</dbReference>
<keyword evidence="1" id="KW-0210">Decarboxylase</keyword>
<accession>A0A382DES2</accession>
<name>A0A382DES2_9ZZZZ</name>
<dbReference type="Pfam" id="PF02776">
    <property type="entry name" value="TPP_enzyme_N"/>
    <property type="match status" value="1"/>
</dbReference>
<evidence type="ECO:0000256" key="1">
    <source>
        <dbReference type="ARBA" id="ARBA00022793"/>
    </source>
</evidence>
<dbReference type="InterPro" id="IPR029061">
    <property type="entry name" value="THDP-binding"/>
</dbReference>
<evidence type="ECO:0000256" key="2">
    <source>
        <dbReference type="ARBA" id="ARBA00023239"/>
    </source>
</evidence>
<dbReference type="InterPro" id="IPR012001">
    <property type="entry name" value="Thiamin_PyroP_enz_TPP-bd_dom"/>
</dbReference>
<dbReference type="AlphaFoldDB" id="A0A382DES2"/>
<dbReference type="GO" id="GO:0016831">
    <property type="term" value="F:carboxy-lyase activity"/>
    <property type="evidence" value="ECO:0007669"/>
    <property type="project" value="UniProtKB-KW"/>
</dbReference>
<evidence type="ECO:0000313" key="4">
    <source>
        <dbReference type="EMBL" id="SVB36522.1"/>
    </source>
</evidence>
<keyword evidence="2" id="KW-0456">Lyase</keyword>